<sequence>MKDLQLVTDPAVEQVYSKYPDHVKPKMVELRMLVRETAREMENVGKLEETLRWGEPSFITKVGSTLRMDWKAKQPDQYALYFKCTSKLVPSFKMAYQDVFMFEGTRAIVFQMDDSIPKVTLKKCIGAALTYHKVKHLPLLGLG</sequence>
<evidence type="ECO:0000313" key="3">
    <source>
        <dbReference type="Proteomes" id="UP000647339"/>
    </source>
</evidence>
<accession>A0ABQ1UNS7</accession>
<keyword evidence="3" id="KW-1185">Reference proteome</keyword>
<dbReference type="Proteomes" id="UP000647339">
    <property type="component" value="Unassembled WGS sequence"/>
</dbReference>
<dbReference type="SUPFAM" id="SSF159888">
    <property type="entry name" value="YdhG-like"/>
    <property type="match status" value="1"/>
</dbReference>
<evidence type="ECO:0000313" key="2">
    <source>
        <dbReference type="EMBL" id="GGF22527.1"/>
    </source>
</evidence>
<dbReference type="RefSeq" id="WP_137401986.1">
    <property type="nucleotide sequence ID" value="NZ_BMIU01000003.1"/>
</dbReference>
<proteinExistence type="predicted"/>
<organism evidence="2 3">
    <name type="scientific">Echinicola rosea</name>
    <dbReference type="NCBI Taxonomy" id="1807691"/>
    <lineage>
        <taxon>Bacteria</taxon>
        <taxon>Pseudomonadati</taxon>
        <taxon>Bacteroidota</taxon>
        <taxon>Cytophagia</taxon>
        <taxon>Cytophagales</taxon>
        <taxon>Cyclobacteriaceae</taxon>
        <taxon>Echinicola</taxon>
    </lineage>
</organism>
<name>A0ABQ1UNS7_9BACT</name>
<feature type="domain" description="YdhG-like" evidence="1">
    <location>
        <begin position="25"/>
        <end position="129"/>
    </location>
</feature>
<dbReference type="InterPro" id="IPR014922">
    <property type="entry name" value="YdhG-like"/>
</dbReference>
<gene>
    <name evidence="2" type="ORF">GCM10011339_08250</name>
</gene>
<evidence type="ECO:0000259" key="1">
    <source>
        <dbReference type="Pfam" id="PF08818"/>
    </source>
</evidence>
<dbReference type="EMBL" id="BMIU01000003">
    <property type="protein sequence ID" value="GGF22527.1"/>
    <property type="molecule type" value="Genomic_DNA"/>
</dbReference>
<dbReference type="Pfam" id="PF08818">
    <property type="entry name" value="DUF1801"/>
    <property type="match status" value="1"/>
</dbReference>
<reference evidence="3" key="1">
    <citation type="journal article" date="2019" name="Int. J. Syst. Evol. Microbiol.">
        <title>The Global Catalogue of Microorganisms (GCM) 10K type strain sequencing project: providing services to taxonomists for standard genome sequencing and annotation.</title>
        <authorList>
            <consortium name="The Broad Institute Genomics Platform"/>
            <consortium name="The Broad Institute Genome Sequencing Center for Infectious Disease"/>
            <person name="Wu L."/>
            <person name="Ma J."/>
        </authorList>
    </citation>
    <scope>NUCLEOTIDE SEQUENCE [LARGE SCALE GENOMIC DNA]</scope>
    <source>
        <strain evidence="3">CGMCC 1.15407</strain>
    </source>
</reference>
<comment type="caution">
    <text evidence="2">The sequence shown here is derived from an EMBL/GenBank/DDBJ whole genome shotgun (WGS) entry which is preliminary data.</text>
</comment>
<protein>
    <recommendedName>
        <fullName evidence="1">YdhG-like domain-containing protein</fullName>
    </recommendedName>
</protein>